<dbReference type="Proteomes" id="UP000036681">
    <property type="component" value="Unplaced"/>
</dbReference>
<dbReference type="AlphaFoldDB" id="A0A9J2P6W3"/>
<proteinExistence type="predicted"/>
<sequence>MVLSKTTQDVWKPSSTLNRRERRTSELRRVVSHLPAHDTLTIDTAVNANTVVGNVRVAPVSMQSMDSTHSSSARLHYENSIEKRLKKSGSVEKRKKKVHKRADVRSRAAESESDIELSVRLASRNVSRSRNSKSNDGAVKRIYELSSSREFSSSSPSEGDQPCASRNSQVLKQKGQKPVKSDIQKESCNEGNMSEASESVLSGVTSHSPSREALFVRKGGDERAALELITTDVSSYSRQKRTQSHSDNRSVDESRRHSAMKLCLRWSGSEERALTADNSPSQRSVSYVREMQQLTELSNAVDVEQKSEVSSEVMVGGLLDFNATVELSSDELHFVSNLESARFSSSSNTSPNVSLVTR</sequence>
<feature type="compositionally biased region" description="Low complexity" evidence="1">
    <location>
        <begin position="146"/>
        <end position="158"/>
    </location>
</feature>
<dbReference type="WBParaSite" id="ALUE_0000556701-mRNA-1">
    <property type="protein sequence ID" value="ALUE_0000556701-mRNA-1"/>
    <property type="gene ID" value="ALUE_0000556701"/>
</dbReference>
<feature type="compositionally biased region" description="Polar residues" evidence="1">
    <location>
        <begin position="189"/>
        <end position="208"/>
    </location>
</feature>
<keyword evidence="2" id="KW-1185">Reference proteome</keyword>
<feature type="region of interest" description="Disordered" evidence="1">
    <location>
        <begin position="146"/>
        <end position="208"/>
    </location>
</feature>
<name>A0A9J2P6W3_ASCLU</name>
<organism evidence="2 3">
    <name type="scientific">Ascaris lumbricoides</name>
    <name type="common">Giant roundworm</name>
    <dbReference type="NCBI Taxonomy" id="6252"/>
    <lineage>
        <taxon>Eukaryota</taxon>
        <taxon>Metazoa</taxon>
        <taxon>Ecdysozoa</taxon>
        <taxon>Nematoda</taxon>
        <taxon>Chromadorea</taxon>
        <taxon>Rhabditida</taxon>
        <taxon>Spirurina</taxon>
        <taxon>Ascaridomorpha</taxon>
        <taxon>Ascaridoidea</taxon>
        <taxon>Ascarididae</taxon>
        <taxon>Ascaris</taxon>
    </lineage>
</organism>
<feature type="region of interest" description="Disordered" evidence="1">
    <location>
        <begin position="234"/>
        <end position="256"/>
    </location>
</feature>
<feature type="compositionally biased region" description="Basic and acidic residues" evidence="1">
    <location>
        <begin position="244"/>
        <end position="256"/>
    </location>
</feature>
<reference evidence="3" key="1">
    <citation type="submission" date="2023-03" db="UniProtKB">
        <authorList>
            <consortium name="WormBaseParasite"/>
        </authorList>
    </citation>
    <scope>IDENTIFICATION</scope>
</reference>
<feature type="compositionally biased region" description="Basic and acidic residues" evidence="1">
    <location>
        <begin position="101"/>
        <end position="110"/>
    </location>
</feature>
<evidence type="ECO:0000256" key="1">
    <source>
        <dbReference type="SAM" id="MobiDB-lite"/>
    </source>
</evidence>
<evidence type="ECO:0000313" key="3">
    <source>
        <dbReference type="WBParaSite" id="ALUE_0000556701-mRNA-1"/>
    </source>
</evidence>
<feature type="compositionally biased region" description="Basic and acidic residues" evidence="1">
    <location>
        <begin position="179"/>
        <end position="188"/>
    </location>
</feature>
<evidence type="ECO:0000313" key="2">
    <source>
        <dbReference type="Proteomes" id="UP000036681"/>
    </source>
</evidence>
<accession>A0A9J2P6W3</accession>
<feature type="region of interest" description="Disordered" evidence="1">
    <location>
        <begin position="86"/>
        <end position="116"/>
    </location>
</feature>
<protein>
    <submittedName>
        <fullName evidence="3">Uncharacterized protein</fullName>
    </submittedName>
</protein>